<dbReference type="Gene3D" id="2.40.160.10">
    <property type="entry name" value="Porin"/>
    <property type="match status" value="1"/>
</dbReference>
<organism evidence="13 14">
    <name type="scientific">Turicimonas muris</name>
    <dbReference type="NCBI Taxonomy" id="1796652"/>
    <lineage>
        <taxon>Bacteria</taxon>
        <taxon>Pseudomonadati</taxon>
        <taxon>Pseudomonadota</taxon>
        <taxon>Betaproteobacteria</taxon>
        <taxon>Burkholderiales</taxon>
        <taxon>Sutterellaceae</taxon>
        <taxon>Turicimonas</taxon>
    </lineage>
</organism>
<evidence type="ECO:0000313" key="13">
    <source>
        <dbReference type="EMBL" id="OXE44281.1"/>
    </source>
</evidence>
<dbReference type="Pfam" id="PF13609">
    <property type="entry name" value="Porin_4"/>
    <property type="match status" value="1"/>
</dbReference>
<comment type="subcellular location">
    <subcellularLocation>
        <location evidence="1">Cell outer membrane</location>
        <topology evidence="1">Multi-pass membrane protein</topology>
    </subcellularLocation>
</comment>
<accession>A0A227KCD8</accession>
<comment type="caution">
    <text evidence="13">The sequence shown here is derived from an EMBL/GenBank/DDBJ whole genome shotgun (WGS) entry which is preliminary data.</text>
</comment>
<dbReference type="InterPro" id="IPR002299">
    <property type="entry name" value="Porin_Neis"/>
</dbReference>
<dbReference type="GO" id="GO:0046930">
    <property type="term" value="C:pore complex"/>
    <property type="evidence" value="ECO:0007669"/>
    <property type="project" value="UniProtKB-KW"/>
</dbReference>
<dbReference type="GO" id="GO:0015288">
    <property type="term" value="F:porin activity"/>
    <property type="evidence" value="ECO:0007669"/>
    <property type="project" value="UniProtKB-KW"/>
</dbReference>
<dbReference type="CDD" id="cd00342">
    <property type="entry name" value="gram_neg_porins"/>
    <property type="match status" value="1"/>
</dbReference>
<dbReference type="InterPro" id="IPR050298">
    <property type="entry name" value="Gram-neg_bact_OMP"/>
</dbReference>
<evidence type="ECO:0000256" key="6">
    <source>
        <dbReference type="ARBA" id="ARBA00022729"/>
    </source>
</evidence>
<sequence>MLKKVLCAAVGSAIAVCAYAESNVTLYGVLDTAVTVTKHKNQSAKVMMDDGIYGGNRFGFKGTEDLGNGYSVGFILEQGFQLSTGAEGSEGKAFNRESLLQVTSDWGQLAFGRAGGLSSDNGTYTILRGSALWTSYYTDGCVAGAFITTDRYDNLVVYRSPEFGGATVTAMYSNGTGSDDQKWAKNSHYYGLGLDYSKNDTGFSAMWEMLDNKGMDAQSTQLFTIGGSQGFGNLTVHAGYQFALHSQYLPAWISLPDPVVDGGMGLESRKGVTQNAFTASIGYQIWGGEWKLQGNYAFGKYKATNEKYNIWSVGTAYEYPFSKRTMVYSYAGYGQANKMLKESSDFNSWTLTFGINHTF</sequence>
<comment type="subunit">
    <text evidence="2">Homotrimer.</text>
</comment>
<name>A0A227KCD8_9BURK</name>
<evidence type="ECO:0000256" key="11">
    <source>
        <dbReference type="SAM" id="SignalP"/>
    </source>
</evidence>
<evidence type="ECO:0000256" key="9">
    <source>
        <dbReference type="ARBA" id="ARBA00023136"/>
    </source>
</evidence>
<evidence type="ECO:0000256" key="10">
    <source>
        <dbReference type="ARBA" id="ARBA00023237"/>
    </source>
</evidence>
<evidence type="ECO:0000256" key="7">
    <source>
        <dbReference type="ARBA" id="ARBA00023065"/>
    </source>
</evidence>
<keyword evidence="9" id="KW-0472">Membrane</keyword>
<evidence type="ECO:0000256" key="4">
    <source>
        <dbReference type="ARBA" id="ARBA00022452"/>
    </source>
</evidence>
<evidence type="ECO:0000256" key="8">
    <source>
        <dbReference type="ARBA" id="ARBA00023114"/>
    </source>
</evidence>
<feature type="signal peptide" evidence="11">
    <location>
        <begin position="1"/>
        <end position="20"/>
    </location>
</feature>
<keyword evidence="7" id="KW-0406">Ion transport</keyword>
<dbReference type="EMBL" id="NHMP01000015">
    <property type="protein sequence ID" value="OXE44281.1"/>
    <property type="molecule type" value="Genomic_DNA"/>
</dbReference>
<feature type="domain" description="Porin" evidence="12">
    <location>
        <begin position="9"/>
        <end position="335"/>
    </location>
</feature>
<proteinExistence type="predicted"/>
<dbReference type="PANTHER" id="PTHR34501">
    <property type="entry name" value="PROTEIN YDDL-RELATED"/>
    <property type="match status" value="1"/>
</dbReference>
<keyword evidence="5" id="KW-0812">Transmembrane</keyword>
<dbReference type="PANTHER" id="PTHR34501:SF9">
    <property type="entry name" value="MAJOR OUTER MEMBRANE PROTEIN P.IA"/>
    <property type="match status" value="1"/>
</dbReference>
<dbReference type="GO" id="GO:0009279">
    <property type="term" value="C:cell outer membrane"/>
    <property type="evidence" value="ECO:0007669"/>
    <property type="project" value="UniProtKB-SubCell"/>
</dbReference>
<feature type="chain" id="PRO_5011288578" evidence="11">
    <location>
        <begin position="21"/>
        <end position="359"/>
    </location>
</feature>
<evidence type="ECO:0000313" key="14">
    <source>
        <dbReference type="Proteomes" id="UP000214610"/>
    </source>
</evidence>
<gene>
    <name evidence="13" type="ORF">ADH67_12820</name>
</gene>
<dbReference type="RefSeq" id="WP_066595450.1">
    <property type="nucleotide sequence ID" value="NZ_CAJTBZ010000024.1"/>
</dbReference>
<keyword evidence="3" id="KW-0813">Transport</keyword>
<dbReference type="InterPro" id="IPR023614">
    <property type="entry name" value="Porin_dom_sf"/>
</dbReference>
<reference evidence="14" key="1">
    <citation type="submission" date="2017-05" db="EMBL/GenBank/DDBJ databases">
        <title>Improved OligoMM genomes.</title>
        <authorList>
            <person name="Garzetti D."/>
        </authorList>
    </citation>
    <scope>NUCLEOTIDE SEQUENCE [LARGE SCALE GENOMIC DNA]</scope>
    <source>
        <strain evidence="14">YL45</strain>
    </source>
</reference>
<protein>
    <submittedName>
        <fullName evidence="13">Porin</fullName>
    </submittedName>
</protein>
<dbReference type="PRINTS" id="PR00182">
    <property type="entry name" value="ECOLNEIPORIN"/>
</dbReference>
<keyword evidence="4" id="KW-1134">Transmembrane beta strand</keyword>
<dbReference type="GO" id="GO:0034220">
    <property type="term" value="P:monoatomic ion transmembrane transport"/>
    <property type="evidence" value="ECO:0007669"/>
    <property type="project" value="InterPro"/>
</dbReference>
<dbReference type="Proteomes" id="UP000214610">
    <property type="component" value="Unassembled WGS sequence"/>
</dbReference>
<keyword evidence="6 11" id="KW-0732">Signal</keyword>
<keyword evidence="10" id="KW-0998">Cell outer membrane</keyword>
<dbReference type="PRINTS" id="PR00184">
    <property type="entry name" value="NEISSPPORIN"/>
</dbReference>
<keyword evidence="8" id="KW-0626">Porin</keyword>
<keyword evidence="14" id="KW-1185">Reference proteome</keyword>
<evidence type="ECO:0000259" key="12">
    <source>
        <dbReference type="Pfam" id="PF13609"/>
    </source>
</evidence>
<evidence type="ECO:0000256" key="3">
    <source>
        <dbReference type="ARBA" id="ARBA00022448"/>
    </source>
</evidence>
<evidence type="ECO:0000256" key="1">
    <source>
        <dbReference type="ARBA" id="ARBA00004571"/>
    </source>
</evidence>
<dbReference type="GeneID" id="78362881"/>
<dbReference type="InterPro" id="IPR001702">
    <property type="entry name" value="Porin_Gram-ve"/>
</dbReference>
<evidence type="ECO:0000256" key="5">
    <source>
        <dbReference type="ARBA" id="ARBA00022692"/>
    </source>
</evidence>
<dbReference type="InterPro" id="IPR033900">
    <property type="entry name" value="Gram_neg_porin_domain"/>
</dbReference>
<dbReference type="SUPFAM" id="SSF56935">
    <property type="entry name" value="Porins"/>
    <property type="match status" value="1"/>
</dbReference>
<dbReference type="AlphaFoldDB" id="A0A227KCD8"/>
<evidence type="ECO:0000256" key="2">
    <source>
        <dbReference type="ARBA" id="ARBA00011233"/>
    </source>
</evidence>